<dbReference type="Gene3D" id="1.10.260.40">
    <property type="entry name" value="lambda repressor-like DNA-binding domains"/>
    <property type="match status" value="2"/>
</dbReference>
<evidence type="ECO:0000256" key="1">
    <source>
        <dbReference type="ARBA" id="ARBA00006157"/>
    </source>
</evidence>
<proteinExistence type="inferred from homology"/>
<dbReference type="SUPFAM" id="SSF47413">
    <property type="entry name" value="lambda repressor-like DNA-binding domains"/>
    <property type="match status" value="2"/>
</dbReference>
<evidence type="ECO:0000313" key="6">
    <source>
        <dbReference type="EMBL" id="RWR30435.1"/>
    </source>
</evidence>
<gene>
    <name evidence="6" type="ORF">D2T29_12240</name>
</gene>
<dbReference type="InterPro" id="IPR001387">
    <property type="entry name" value="Cro/C1-type_HTH"/>
</dbReference>
<evidence type="ECO:0000256" key="3">
    <source>
        <dbReference type="ARBA" id="ARBA00023125"/>
    </source>
</evidence>
<sequence length="205" mass="22714">MSSNDHTRSAQAMIKDALKSRGLTYQQLAERIGEPADKLPVAVRCSSGVGARSIEIRRKVAIALGLKPEDVWNKAYLTPRIGGARSGKEVIPPASTFSSAEWKALQPRERVRAKLADLGSDLKAMAAEIGMSYSTMTNAIYQENRAKNSERRAIIAEFLKCEPNDIWPDDSGQSPQDYASLDDVIKERPELMPLFGFGDMTRREE</sequence>
<dbReference type="EMBL" id="SAUY01000015">
    <property type="protein sequence ID" value="RWR30435.1"/>
    <property type="molecule type" value="Genomic_DNA"/>
</dbReference>
<comment type="similarity">
    <text evidence="1">Belongs to the ner transcriptional regulatory family.</text>
</comment>
<protein>
    <recommendedName>
        <fullName evidence="5">Ner winged helix-turn-helix DNA-binding domain-containing protein</fullName>
    </recommendedName>
</protein>
<organism evidence="6 7">
    <name type="scientific">Paenirhodobacter populi</name>
    <dbReference type="NCBI Taxonomy" id="2306993"/>
    <lineage>
        <taxon>Bacteria</taxon>
        <taxon>Pseudomonadati</taxon>
        <taxon>Pseudomonadota</taxon>
        <taxon>Alphaproteobacteria</taxon>
        <taxon>Rhodobacterales</taxon>
        <taxon>Rhodobacter group</taxon>
        <taxon>Paenirhodobacter</taxon>
    </lineage>
</organism>
<keyword evidence="3" id="KW-0238">DNA-binding</keyword>
<reference evidence="6 7" key="2">
    <citation type="submission" date="2019-01" db="EMBL/GenBank/DDBJ databases">
        <authorList>
            <person name="Li Y."/>
        </authorList>
    </citation>
    <scope>NUCLEOTIDE SEQUENCE [LARGE SCALE GENOMIC DNA]</scope>
    <source>
        <strain evidence="6 7">07D10-4-3</strain>
    </source>
</reference>
<evidence type="ECO:0000313" key="7">
    <source>
        <dbReference type="Proteomes" id="UP000284451"/>
    </source>
</evidence>
<dbReference type="Proteomes" id="UP000284451">
    <property type="component" value="Unassembled WGS sequence"/>
</dbReference>
<dbReference type="RefSeq" id="WP_128232641.1">
    <property type="nucleotide sequence ID" value="NZ_SAUY01000015.1"/>
</dbReference>
<name>A0A443KCH1_9RHOB</name>
<reference evidence="6 7" key="1">
    <citation type="submission" date="2019-01" db="EMBL/GenBank/DDBJ databases">
        <title>Sinorhodobacter populi sp. nov. isolated from the symptomatic bark tissue of Populus euramericana canker.</title>
        <authorList>
            <person name="Xu G."/>
        </authorList>
    </citation>
    <scope>NUCLEOTIDE SEQUENCE [LARGE SCALE GENOMIC DNA]</scope>
    <source>
        <strain evidence="6 7">07D10-4-3</strain>
    </source>
</reference>
<accession>A0A443KCH1</accession>
<dbReference type="Pfam" id="PF13693">
    <property type="entry name" value="HTH_35"/>
    <property type="match status" value="1"/>
</dbReference>
<dbReference type="InterPro" id="IPR038722">
    <property type="entry name" value="Ner_HTH_dom"/>
</dbReference>
<evidence type="ECO:0000256" key="2">
    <source>
        <dbReference type="ARBA" id="ARBA00023015"/>
    </source>
</evidence>
<evidence type="ECO:0000256" key="4">
    <source>
        <dbReference type="ARBA" id="ARBA00023163"/>
    </source>
</evidence>
<comment type="caution">
    <text evidence="6">The sequence shown here is derived from an EMBL/GenBank/DDBJ whole genome shotgun (WGS) entry which is preliminary data.</text>
</comment>
<dbReference type="AlphaFoldDB" id="A0A443KCH1"/>
<feature type="domain" description="Ner winged helix-turn-helix DNA-binding" evidence="5">
    <location>
        <begin position="110"/>
        <end position="169"/>
    </location>
</feature>
<evidence type="ECO:0000259" key="5">
    <source>
        <dbReference type="Pfam" id="PF13693"/>
    </source>
</evidence>
<dbReference type="CDD" id="cd00093">
    <property type="entry name" value="HTH_XRE"/>
    <property type="match status" value="1"/>
</dbReference>
<dbReference type="GO" id="GO:0003677">
    <property type="term" value="F:DNA binding"/>
    <property type="evidence" value="ECO:0007669"/>
    <property type="project" value="UniProtKB-KW"/>
</dbReference>
<keyword evidence="4" id="KW-0804">Transcription</keyword>
<dbReference type="InterPro" id="IPR010982">
    <property type="entry name" value="Lambda_DNA-bd_dom_sf"/>
</dbReference>
<keyword evidence="2" id="KW-0805">Transcription regulation</keyword>